<proteinExistence type="predicted"/>
<comment type="caution">
    <text evidence="6">The sequence shown here is derived from an EMBL/GenBank/DDBJ whole genome shotgun (WGS) entry which is preliminary data.</text>
</comment>
<keyword evidence="3" id="KW-0804">Transcription</keyword>
<accession>A0A917U6K2</accession>
<keyword evidence="7" id="KW-1185">Reference proteome</keyword>
<keyword evidence="1" id="KW-0805">Transcription regulation</keyword>
<keyword evidence="2" id="KW-0238">DNA-binding</keyword>
<dbReference type="PANTHER" id="PTHR33204">
    <property type="entry name" value="TRANSCRIPTIONAL REGULATOR, MARR FAMILY"/>
    <property type="match status" value="1"/>
</dbReference>
<dbReference type="Pfam" id="PF01638">
    <property type="entry name" value="HxlR"/>
    <property type="match status" value="1"/>
</dbReference>
<name>A0A917U6K2_9ACTN</name>
<dbReference type="SUPFAM" id="SSF46785">
    <property type="entry name" value="Winged helix' DNA-binding domain"/>
    <property type="match status" value="1"/>
</dbReference>
<dbReference type="InterPro" id="IPR002577">
    <property type="entry name" value="HTH_HxlR"/>
</dbReference>
<gene>
    <name evidence="6" type="ORF">GCM10011608_54620</name>
</gene>
<protein>
    <recommendedName>
        <fullName evidence="5">HTH hxlR-type domain-containing protein</fullName>
    </recommendedName>
</protein>
<feature type="compositionally biased region" description="Polar residues" evidence="4">
    <location>
        <begin position="1"/>
        <end position="16"/>
    </location>
</feature>
<evidence type="ECO:0000256" key="3">
    <source>
        <dbReference type="ARBA" id="ARBA00023163"/>
    </source>
</evidence>
<feature type="compositionally biased region" description="Basic and acidic residues" evidence="4">
    <location>
        <begin position="18"/>
        <end position="34"/>
    </location>
</feature>
<evidence type="ECO:0000259" key="5">
    <source>
        <dbReference type="PROSITE" id="PS51118"/>
    </source>
</evidence>
<feature type="region of interest" description="Disordered" evidence="4">
    <location>
        <begin position="1"/>
        <end position="35"/>
    </location>
</feature>
<organism evidence="6 7">
    <name type="scientific">Micromonospora sonchi</name>
    <dbReference type="NCBI Taxonomy" id="1763543"/>
    <lineage>
        <taxon>Bacteria</taxon>
        <taxon>Bacillati</taxon>
        <taxon>Actinomycetota</taxon>
        <taxon>Actinomycetes</taxon>
        <taxon>Micromonosporales</taxon>
        <taxon>Micromonosporaceae</taxon>
        <taxon>Micromonospora</taxon>
    </lineage>
</organism>
<dbReference type="PANTHER" id="PTHR33204:SF18">
    <property type="entry name" value="TRANSCRIPTIONAL REGULATORY PROTEIN"/>
    <property type="match status" value="1"/>
</dbReference>
<evidence type="ECO:0000256" key="1">
    <source>
        <dbReference type="ARBA" id="ARBA00023015"/>
    </source>
</evidence>
<dbReference type="InterPro" id="IPR036388">
    <property type="entry name" value="WH-like_DNA-bd_sf"/>
</dbReference>
<dbReference type="Proteomes" id="UP000608890">
    <property type="component" value="Unassembled WGS sequence"/>
</dbReference>
<feature type="domain" description="HTH hxlR-type" evidence="5">
    <location>
        <begin position="37"/>
        <end position="135"/>
    </location>
</feature>
<evidence type="ECO:0000256" key="2">
    <source>
        <dbReference type="ARBA" id="ARBA00023125"/>
    </source>
</evidence>
<dbReference type="InterPro" id="IPR036390">
    <property type="entry name" value="WH_DNA-bd_sf"/>
</dbReference>
<dbReference type="GO" id="GO:0003677">
    <property type="term" value="F:DNA binding"/>
    <property type="evidence" value="ECO:0007669"/>
    <property type="project" value="UniProtKB-KW"/>
</dbReference>
<dbReference type="AlphaFoldDB" id="A0A917U6K2"/>
<dbReference type="PROSITE" id="PS51118">
    <property type="entry name" value="HTH_HXLR"/>
    <property type="match status" value="1"/>
</dbReference>
<evidence type="ECO:0000313" key="7">
    <source>
        <dbReference type="Proteomes" id="UP000608890"/>
    </source>
</evidence>
<evidence type="ECO:0000313" key="6">
    <source>
        <dbReference type="EMBL" id="GGM62522.1"/>
    </source>
</evidence>
<evidence type="ECO:0000256" key="4">
    <source>
        <dbReference type="SAM" id="MobiDB-lite"/>
    </source>
</evidence>
<sequence>MVSQTEPAAGNQTVSNGWDRDLVPDTRGETRHPEPTCPVEVALAAVGGRWTTLLLRELMHGPRSFGQLRAALPALSAKVLSERLTRLALDELIECRRQKGFPSHTVYRLTAAGQTLKPLLIELYRTGDALLRETSAHCGRSGT</sequence>
<dbReference type="Gene3D" id="1.10.10.10">
    <property type="entry name" value="Winged helix-like DNA-binding domain superfamily/Winged helix DNA-binding domain"/>
    <property type="match status" value="1"/>
</dbReference>
<reference evidence="6" key="2">
    <citation type="submission" date="2020-09" db="EMBL/GenBank/DDBJ databases">
        <authorList>
            <person name="Sun Q."/>
            <person name="Zhou Y."/>
        </authorList>
    </citation>
    <scope>NUCLEOTIDE SEQUENCE</scope>
    <source>
        <strain evidence="6">CGMCC 4.7312</strain>
    </source>
</reference>
<dbReference type="EMBL" id="BMNB01000037">
    <property type="protein sequence ID" value="GGM62522.1"/>
    <property type="molecule type" value="Genomic_DNA"/>
</dbReference>
<reference evidence="6" key="1">
    <citation type="journal article" date="2014" name="Int. J. Syst. Evol. Microbiol.">
        <title>Complete genome sequence of Corynebacterium casei LMG S-19264T (=DSM 44701T), isolated from a smear-ripened cheese.</title>
        <authorList>
            <consortium name="US DOE Joint Genome Institute (JGI-PGF)"/>
            <person name="Walter F."/>
            <person name="Albersmeier A."/>
            <person name="Kalinowski J."/>
            <person name="Ruckert C."/>
        </authorList>
    </citation>
    <scope>NUCLEOTIDE SEQUENCE</scope>
    <source>
        <strain evidence="6">CGMCC 4.7312</strain>
    </source>
</reference>